<evidence type="ECO:0000313" key="2">
    <source>
        <dbReference type="Proteomes" id="UP000235371"/>
    </source>
</evidence>
<dbReference type="GeneID" id="36595021"/>
<dbReference type="AlphaFoldDB" id="A0A2J6T890"/>
<organism evidence="1 2">
    <name type="scientific">Hyaloscypha bicolor E</name>
    <dbReference type="NCBI Taxonomy" id="1095630"/>
    <lineage>
        <taxon>Eukaryota</taxon>
        <taxon>Fungi</taxon>
        <taxon>Dikarya</taxon>
        <taxon>Ascomycota</taxon>
        <taxon>Pezizomycotina</taxon>
        <taxon>Leotiomycetes</taxon>
        <taxon>Helotiales</taxon>
        <taxon>Hyaloscyphaceae</taxon>
        <taxon>Hyaloscypha</taxon>
        <taxon>Hyaloscypha bicolor</taxon>
    </lineage>
</organism>
<sequence length="347" mass="37445">MSPLGGGRDMLDPLARLGRGSPYGIMRGGGLGAGGLGAGGLGVGVGVGGMRAGILGGGPLGVRGRGLHPGAFYGNRGALGVDVRGDPLSQALQLGRYPRGLEHSLGRHGGHDALALLPYERYRAGGGWPHGSDCDTGWRERLFHDREGHHGHGCGCRRSCGESSNSNSKSNFDFKTKDVTIRGKARAVRASYLAEAAKFEGDVTKYMEKKSQEEVPDRVIDMLISYINREEYSNNSVFDEVTLNILASNVGAKSAVDYSLARLKDSTGDLDADELSLIIALILLSGKVDDGLRKWLANYLKDGDRISYLDRSHSFQEVLDEKPELYPEIQRLLGLRVDRDPSLLRIL</sequence>
<dbReference type="RefSeq" id="XP_024736144.1">
    <property type="nucleotide sequence ID" value="XM_024886945.1"/>
</dbReference>
<gene>
    <name evidence="1" type="ORF">K444DRAFT_664358</name>
</gene>
<protein>
    <submittedName>
        <fullName evidence="1">Uncharacterized protein</fullName>
    </submittedName>
</protein>
<dbReference type="EMBL" id="KZ613817">
    <property type="protein sequence ID" value="PMD59240.1"/>
    <property type="molecule type" value="Genomic_DNA"/>
</dbReference>
<dbReference type="STRING" id="1095630.A0A2J6T890"/>
<accession>A0A2J6T890</accession>
<dbReference type="OrthoDB" id="3509960at2759"/>
<reference evidence="1 2" key="1">
    <citation type="submission" date="2016-04" db="EMBL/GenBank/DDBJ databases">
        <title>A degradative enzymes factory behind the ericoid mycorrhizal symbiosis.</title>
        <authorList>
            <consortium name="DOE Joint Genome Institute"/>
            <person name="Martino E."/>
            <person name="Morin E."/>
            <person name="Grelet G."/>
            <person name="Kuo A."/>
            <person name="Kohler A."/>
            <person name="Daghino S."/>
            <person name="Barry K."/>
            <person name="Choi C."/>
            <person name="Cichocki N."/>
            <person name="Clum A."/>
            <person name="Copeland A."/>
            <person name="Hainaut M."/>
            <person name="Haridas S."/>
            <person name="Labutti K."/>
            <person name="Lindquist E."/>
            <person name="Lipzen A."/>
            <person name="Khouja H.-R."/>
            <person name="Murat C."/>
            <person name="Ohm R."/>
            <person name="Olson A."/>
            <person name="Spatafora J."/>
            <person name="Veneault-Fourrey C."/>
            <person name="Henrissat B."/>
            <person name="Grigoriev I."/>
            <person name="Martin F."/>
            <person name="Perotto S."/>
        </authorList>
    </citation>
    <scope>NUCLEOTIDE SEQUENCE [LARGE SCALE GENOMIC DNA]</scope>
    <source>
        <strain evidence="1 2">E</strain>
    </source>
</reference>
<dbReference type="InParanoid" id="A0A2J6T890"/>
<evidence type="ECO:0000313" key="1">
    <source>
        <dbReference type="EMBL" id="PMD59240.1"/>
    </source>
</evidence>
<dbReference type="Proteomes" id="UP000235371">
    <property type="component" value="Unassembled WGS sequence"/>
</dbReference>
<name>A0A2J6T890_9HELO</name>
<proteinExistence type="predicted"/>
<keyword evidence="2" id="KW-1185">Reference proteome</keyword>